<name>A0A812NNN6_SYMPI</name>
<protein>
    <recommendedName>
        <fullName evidence="4">PPPDE domain-containing protein</fullName>
    </recommendedName>
</protein>
<sequence>MSGARTPEESCLWQTLEPFLESGEPGPAAESADWQTLVPAHLLKSDVDEENCKTLVPLALALEFSNDVGPEPSVCMETSDCGPTFHEAPQEEVIFGEAVWLHVYDLTDSFHLPILNSALRHSGAGLFHAGIEVHGWEYSFGLRERGTGVYACQPKRNASHAFRESLLLGYTALDQKDVKTIVKELKKASISSEVALVMVYLFVIRGRFCSNVHQVLLPHRACKQSMA</sequence>
<gene>
    <name evidence="5" type="ORF">SPIL2461_LOCUS7369</name>
</gene>
<dbReference type="Proteomes" id="UP000649617">
    <property type="component" value="Unassembled WGS sequence"/>
</dbReference>
<keyword evidence="2" id="KW-0645">Protease</keyword>
<dbReference type="PANTHER" id="PTHR12378:SF80">
    <property type="entry name" value="IP06716P-RELATED"/>
    <property type="match status" value="1"/>
</dbReference>
<evidence type="ECO:0000259" key="4">
    <source>
        <dbReference type="PROSITE" id="PS51858"/>
    </source>
</evidence>
<dbReference type="InterPro" id="IPR008580">
    <property type="entry name" value="PPPDE_dom"/>
</dbReference>
<dbReference type="SMART" id="SM01179">
    <property type="entry name" value="DUF862"/>
    <property type="match status" value="1"/>
</dbReference>
<reference evidence="5" key="1">
    <citation type="submission" date="2021-02" db="EMBL/GenBank/DDBJ databases">
        <authorList>
            <person name="Dougan E. K."/>
            <person name="Rhodes N."/>
            <person name="Thang M."/>
            <person name="Chan C."/>
        </authorList>
    </citation>
    <scope>NUCLEOTIDE SEQUENCE</scope>
</reference>
<evidence type="ECO:0000256" key="1">
    <source>
        <dbReference type="ARBA" id="ARBA00008140"/>
    </source>
</evidence>
<dbReference type="GO" id="GO:0006508">
    <property type="term" value="P:proteolysis"/>
    <property type="evidence" value="ECO:0007669"/>
    <property type="project" value="UniProtKB-KW"/>
</dbReference>
<comment type="caution">
    <text evidence="5">The sequence shown here is derived from an EMBL/GenBank/DDBJ whole genome shotgun (WGS) entry which is preliminary data.</text>
</comment>
<dbReference type="GO" id="GO:0101005">
    <property type="term" value="F:deubiquitinase activity"/>
    <property type="evidence" value="ECO:0007669"/>
    <property type="project" value="TreeGrafter"/>
</dbReference>
<organism evidence="5 6">
    <name type="scientific">Symbiodinium pilosum</name>
    <name type="common">Dinoflagellate</name>
    <dbReference type="NCBI Taxonomy" id="2952"/>
    <lineage>
        <taxon>Eukaryota</taxon>
        <taxon>Sar</taxon>
        <taxon>Alveolata</taxon>
        <taxon>Dinophyceae</taxon>
        <taxon>Suessiales</taxon>
        <taxon>Symbiodiniaceae</taxon>
        <taxon>Symbiodinium</taxon>
    </lineage>
</organism>
<dbReference type="PROSITE" id="PS51858">
    <property type="entry name" value="PPPDE"/>
    <property type="match status" value="1"/>
</dbReference>
<dbReference type="Pfam" id="PF05903">
    <property type="entry name" value="Peptidase_C97"/>
    <property type="match status" value="1"/>
</dbReference>
<evidence type="ECO:0000313" key="6">
    <source>
        <dbReference type="Proteomes" id="UP000649617"/>
    </source>
</evidence>
<dbReference type="AlphaFoldDB" id="A0A812NNN6"/>
<comment type="similarity">
    <text evidence="1">Belongs to the DeSI family.</text>
</comment>
<dbReference type="Gene3D" id="3.90.1720.30">
    <property type="entry name" value="PPPDE domains"/>
    <property type="match status" value="1"/>
</dbReference>
<evidence type="ECO:0000256" key="2">
    <source>
        <dbReference type="ARBA" id="ARBA00022670"/>
    </source>
</evidence>
<dbReference type="EMBL" id="CAJNIZ010011447">
    <property type="protein sequence ID" value="CAE7319524.1"/>
    <property type="molecule type" value="Genomic_DNA"/>
</dbReference>
<proteinExistence type="inferred from homology"/>
<evidence type="ECO:0000313" key="5">
    <source>
        <dbReference type="EMBL" id="CAE7319524.1"/>
    </source>
</evidence>
<dbReference type="GO" id="GO:0016579">
    <property type="term" value="P:protein deubiquitination"/>
    <property type="evidence" value="ECO:0007669"/>
    <property type="project" value="TreeGrafter"/>
</dbReference>
<dbReference type="InterPro" id="IPR042266">
    <property type="entry name" value="PPPDE_sf"/>
</dbReference>
<feature type="domain" description="PPPDE" evidence="4">
    <location>
        <begin position="97"/>
        <end position="227"/>
    </location>
</feature>
<evidence type="ECO:0000256" key="3">
    <source>
        <dbReference type="ARBA" id="ARBA00022801"/>
    </source>
</evidence>
<keyword evidence="6" id="KW-1185">Reference proteome</keyword>
<dbReference type="PANTHER" id="PTHR12378">
    <property type="entry name" value="DESUMOYLATING ISOPEPTIDASE"/>
    <property type="match status" value="1"/>
</dbReference>
<dbReference type="OrthoDB" id="371654at2759"/>
<keyword evidence="3" id="KW-0378">Hydrolase</keyword>
<accession>A0A812NNN6</accession>